<dbReference type="PANTHER" id="PTHR11803:SF39">
    <property type="entry name" value="2-IMINOBUTANOATE_2-IMINOPROPANOATE DEAMINASE"/>
    <property type="match status" value="1"/>
</dbReference>
<dbReference type="GO" id="GO:0005829">
    <property type="term" value="C:cytosol"/>
    <property type="evidence" value="ECO:0007669"/>
    <property type="project" value="TreeGrafter"/>
</dbReference>
<name>A0A2W5KZC5_SPHMC</name>
<dbReference type="CDD" id="cd00448">
    <property type="entry name" value="YjgF_YER057c_UK114_family"/>
    <property type="match status" value="1"/>
</dbReference>
<sequence length="129" mass="13594">MGRRAIYIDGFAHGAQPIPAASRKGPLVVTGGVHGIDRATGALADGLEAQTEAMFDNLSAILVAAGGSMDDLVKLTVKVRSNEARMAVNRVWEVHFPDAATRPARHTLLVDALPGAMLVQCEGMAFVED</sequence>
<dbReference type="InterPro" id="IPR035959">
    <property type="entry name" value="RutC-like_sf"/>
</dbReference>
<proteinExistence type="predicted"/>
<organism evidence="1 2">
    <name type="scientific">Sphingopyxis macrogoltabida</name>
    <name type="common">Sphingomonas macrogoltabidus</name>
    <dbReference type="NCBI Taxonomy" id="33050"/>
    <lineage>
        <taxon>Bacteria</taxon>
        <taxon>Pseudomonadati</taxon>
        <taxon>Pseudomonadota</taxon>
        <taxon>Alphaproteobacteria</taxon>
        <taxon>Sphingomonadales</taxon>
        <taxon>Sphingomonadaceae</taxon>
        <taxon>Sphingopyxis</taxon>
    </lineage>
</organism>
<dbReference type="Proteomes" id="UP000248597">
    <property type="component" value="Unassembled WGS sequence"/>
</dbReference>
<dbReference type="InterPro" id="IPR006175">
    <property type="entry name" value="YjgF/YER057c/UK114"/>
</dbReference>
<dbReference type="SUPFAM" id="SSF55298">
    <property type="entry name" value="YjgF-like"/>
    <property type="match status" value="1"/>
</dbReference>
<dbReference type="EMBL" id="QFPJ01000015">
    <property type="protein sequence ID" value="PZQ22326.1"/>
    <property type="molecule type" value="Genomic_DNA"/>
</dbReference>
<evidence type="ECO:0000313" key="1">
    <source>
        <dbReference type="EMBL" id="PZQ22326.1"/>
    </source>
</evidence>
<comment type="caution">
    <text evidence="1">The sequence shown here is derived from an EMBL/GenBank/DDBJ whole genome shotgun (WGS) entry which is preliminary data.</text>
</comment>
<reference evidence="1 2" key="1">
    <citation type="submission" date="2017-08" db="EMBL/GenBank/DDBJ databases">
        <title>Infants hospitalized years apart are colonized by the same room-sourced microbial strains.</title>
        <authorList>
            <person name="Brooks B."/>
            <person name="Olm M.R."/>
            <person name="Firek B.A."/>
            <person name="Baker R."/>
            <person name="Thomas B.C."/>
            <person name="Morowitz M.J."/>
            <person name="Banfield J.F."/>
        </authorList>
    </citation>
    <scope>NUCLEOTIDE SEQUENCE [LARGE SCALE GENOMIC DNA]</scope>
    <source>
        <strain evidence="1">S2_005_003_R2_47</strain>
    </source>
</reference>
<gene>
    <name evidence="1" type="ORF">DI569_08420</name>
</gene>
<dbReference type="Gene3D" id="3.30.1330.40">
    <property type="entry name" value="RutC-like"/>
    <property type="match status" value="1"/>
</dbReference>
<protein>
    <submittedName>
        <fullName evidence="1">RidA family protein</fullName>
    </submittedName>
</protein>
<evidence type="ECO:0000313" key="2">
    <source>
        <dbReference type="Proteomes" id="UP000248597"/>
    </source>
</evidence>
<dbReference type="AlphaFoldDB" id="A0A2W5KZC5"/>
<dbReference type="Pfam" id="PF01042">
    <property type="entry name" value="Ribonuc_L-PSP"/>
    <property type="match status" value="1"/>
</dbReference>
<dbReference type="PANTHER" id="PTHR11803">
    <property type="entry name" value="2-IMINOBUTANOATE/2-IMINOPROPANOATE DEAMINASE RIDA"/>
    <property type="match status" value="1"/>
</dbReference>
<accession>A0A2W5KZC5</accession>
<dbReference type="GO" id="GO:0019239">
    <property type="term" value="F:deaminase activity"/>
    <property type="evidence" value="ECO:0007669"/>
    <property type="project" value="TreeGrafter"/>
</dbReference>